<evidence type="ECO:0000313" key="1">
    <source>
        <dbReference type="EMBL" id="SMS02566.1"/>
    </source>
</evidence>
<gene>
    <name evidence="1" type="ORF">VIM7927_03899</name>
</gene>
<proteinExistence type="predicted"/>
<dbReference type="AlphaFoldDB" id="A0A1Y6IY63"/>
<reference evidence="1 2" key="1">
    <citation type="submission" date="2017-05" db="EMBL/GenBank/DDBJ databases">
        <authorList>
            <person name="Song R."/>
            <person name="Chenine A.L."/>
            <person name="Ruprecht R.M."/>
        </authorList>
    </citation>
    <scope>NUCLEOTIDE SEQUENCE [LARGE SCALE GENOMIC DNA]</scope>
    <source>
        <strain evidence="1 2">CECT 7927</strain>
    </source>
</reference>
<sequence>MQGKTRECPDYFKLDVPGFFVPEMQEIILD</sequence>
<dbReference type="Proteomes" id="UP000196125">
    <property type="component" value="Unassembled WGS sequence"/>
</dbReference>
<accession>A0A1Y6IY63</accession>
<protein>
    <submittedName>
        <fullName evidence="1">Uncharacterized protein</fullName>
    </submittedName>
</protein>
<name>A0A1Y6IY63_9VIBR</name>
<dbReference type="EMBL" id="FXXI01000011">
    <property type="protein sequence ID" value="SMS02566.1"/>
    <property type="molecule type" value="Genomic_DNA"/>
</dbReference>
<evidence type="ECO:0000313" key="2">
    <source>
        <dbReference type="Proteomes" id="UP000196125"/>
    </source>
</evidence>
<organism evidence="1 2">
    <name type="scientific">Vibrio mangrovi</name>
    <dbReference type="NCBI Taxonomy" id="474394"/>
    <lineage>
        <taxon>Bacteria</taxon>
        <taxon>Pseudomonadati</taxon>
        <taxon>Pseudomonadota</taxon>
        <taxon>Gammaproteobacteria</taxon>
        <taxon>Vibrionales</taxon>
        <taxon>Vibrionaceae</taxon>
        <taxon>Vibrio</taxon>
    </lineage>
</organism>